<dbReference type="RefSeq" id="WP_067752182.1">
    <property type="nucleotide sequence ID" value="NZ_CP015772.1"/>
</dbReference>
<evidence type="ECO:0000313" key="3">
    <source>
        <dbReference type="Proteomes" id="UP000077667"/>
    </source>
</evidence>
<keyword evidence="1" id="KW-1133">Transmembrane helix</keyword>
<protein>
    <submittedName>
        <fullName evidence="2">Uncharacterized protein</fullName>
    </submittedName>
</protein>
<evidence type="ECO:0000313" key="2">
    <source>
        <dbReference type="EMBL" id="ANH80194.1"/>
    </source>
</evidence>
<proteinExistence type="predicted"/>
<gene>
    <name evidence="2" type="ORF">A8C56_03650</name>
</gene>
<dbReference type="OrthoDB" id="766141at2"/>
<feature type="transmembrane region" description="Helical" evidence="1">
    <location>
        <begin position="90"/>
        <end position="109"/>
    </location>
</feature>
<sequence>MIVFGIREKRTGFKIVAGHSCCNCSSKESLFVQVIKKGFYLSGLRVFTLSGKICTVCAHCQHQLEECQMPPDLKKNAMAAARADASSKRYSICLFLFRLFVAVAVVNYHQ</sequence>
<keyword evidence="1" id="KW-0472">Membrane</keyword>
<evidence type="ECO:0000256" key="1">
    <source>
        <dbReference type="SAM" id="Phobius"/>
    </source>
</evidence>
<name>A0A1A9I0V8_9BACT</name>
<dbReference type="EMBL" id="CP015772">
    <property type="protein sequence ID" value="ANH80194.1"/>
    <property type="molecule type" value="Genomic_DNA"/>
</dbReference>
<keyword evidence="1" id="KW-0812">Transmembrane</keyword>
<accession>A0A1A9I0V8</accession>
<dbReference type="KEGG" id="nia:A8C56_03650"/>
<dbReference type="Proteomes" id="UP000077667">
    <property type="component" value="Chromosome"/>
</dbReference>
<reference evidence="2 3" key="1">
    <citation type="submission" date="2016-05" db="EMBL/GenBank/DDBJ databases">
        <title>Niabella ginsenosidivorans BS26 whole genome sequencing.</title>
        <authorList>
            <person name="Im W.T."/>
            <person name="Siddiqi M.Z."/>
        </authorList>
    </citation>
    <scope>NUCLEOTIDE SEQUENCE [LARGE SCALE GENOMIC DNA]</scope>
    <source>
        <strain evidence="2 3">BS26</strain>
    </source>
</reference>
<organism evidence="2 3">
    <name type="scientific">Niabella ginsenosidivorans</name>
    <dbReference type="NCBI Taxonomy" id="1176587"/>
    <lineage>
        <taxon>Bacteria</taxon>
        <taxon>Pseudomonadati</taxon>
        <taxon>Bacteroidota</taxon>
        <taxon>Chitinophagia</taxon>
        <taxon>Chitinophagales</taxon>
        <taxon>Chitinophagaceae</taxon>
        <taxon>Niabella</taxon>
    </lineage>
</organism>
<keyword evidence="3" id="KW-1185">Reference proteome</keyword>
<dbReference type="AlphaFoldDB" id="A0A1A9I0V8"/>